<dbReference type="SUPFAM" id="SSF51338">
    <property type="entry name" value="Composite domain of metallo-dependent hydrolases"/>
    <property type="match status" value="1"/>
</dbReference>
<reference evidence="2" key="1">
    <citation type="submission" date="2021-06" db="EMBL/GenBank/DDBJ databases">
        <authorList>
            <person name="Kallberg Y."/>
            <person name="Tangrot J."/>
            <person name="Rosling A."/>
        </authorList>
    </citation>
    <scope>NUCLEOTIDE SEQUENCE</scope>
    <source>
        <strain evidence="2">87-6 pot B 2015</strain>
    </source>
</reference>
<dbReference type="EMBL" id="CAJVPP010000755">
    <property type="protein sequence ID" value="CAG8509685.1"/>
    <property type="molecule type" value="Genomic_DNA"/>
</dbReference>
<dbReference type="Gene3D" id="3.10.310.70">
    <property type="match status" value="1"/>
</dbReference>
<organism evidence="2 3">
    <name type="scientific">Funneliformis mosseae</name>
    <name type="common">Endomycorrhizal fungus</name>
    <name type="synonym">Glomus mosseae</name>
    <dbReference type="NCBI Taxonomy" id="27381"/>
    <lineage>
        <taxon>Eukaryota</taxon>
        <taxon>Fungi</taxon>
        <taxon>Fungi incertae sedis</taxon>
        <taxon>Mucoromycota</taxon>
        <taxon>Glomeromycotina</taxon>
        <taxon>Glomeromycetes</taxon>
        <taxon>Glomerales</taxon>
        <taxon>Glomeraceae</taxon>
        <taxon>Funneliformis</taxon>
    </lineage>
</organism>
<dbReference type="InterPro" id="IPR013108">
    <property type="entry name" value="Amidohydro_3"/>
</dbReference>
<evidence type="ECO:0000313" key="2">
    <source>
        <dbReference type="EMBL" id="CAG8509685.1"/>
    </source>
</evidence>
<feature type="domain" description="Amidohydrolase 3" evidence="1">
    <location>
        <begin position="57"/>
        <end position="563"/>
    </location>
</feature>
<dbReference type="Pfam" id="PF07969">
    <property type="entry name" value="Amidohydro_3"/>
    <property type="match status" value="1"/>
</dbReference>
<dbReference type="InterPro" id="IPR032466">
    <property type="entry name" value="Metal_Hydrolase"/>
</dbReference>
<dbReference type="CDD" id="cd01300">
    <property type="entry name" value="YtcJ_like"/>
    <property type="match status" value="1"/>
</dbReference>
<sequence>MNCSSEPPNGYIIHNANIYTSDNDLPKIESFVVMNGRFIDIGNKIDLMKKWKGFKSIDLKGLTILPGLIDAHGHLQYLGDSLLSVNLIGSKSVEEIRERIREYIGSHPRIDPTTEWIVGWGWDQTLWTSKSFPTCNDIDCDPFLKKFSISLSRIDGHVMLVNKNILVKIEEKTVDGGEIGKDKETGELTGIFVDNAMQLITKIMPSPSEQTLLQQLRLAIYRMHSFGLIGVHDASVSLDTLKFYKRIINEQSEDFNIRYYAMVEVPNNNYIDGIEIVEGLGDGRLTVRSVKLFMDGALGSWGAAMLEPYSDDQTKHGLLLSDPTLLPSEIRKWMDKGIQVNTHCIGDKANHVVINAYEAAFKDYVLSQNVDKELSEQEIDEEVKKIAEKVRFRIEHAQILTLKDIKRVSRLNIIPSMQPTHAISDMKYAEQRLGSERIKGAYAWRSFIEAGVKAFPLSSDFPVEHVNPFLGFHAAISRKDVDGNSPHGKDGWFPSQKLTRQEALKGFTIDAAYAGFSENVMGSITIGKYADFVVIDRDIMEVPEMQIVDTKVLATVFGGKVVFGDLKI</sequence>
<dbReference type="InterPro" id="IPR033932">
    <property type="entry name" value="YtcJ-like"/>
</dbReference>
<dbReference type="Proteomes" id="UP000789375">
    <property type="component" value="Unassembled WGS sequence"/>
</dbReference>
<dbReference type="PANTHER" id="PTHR22642">
    <property type="entry name" value="IMIDAZOLONEPROPIONASE"/>
    <property type="match status" value="1"/>
</dbReference>
<accession>A0A9N8ZXC6</accession>
<dbReference type="Gene3D" id="2.30.40.10">
    <property type="entry name" value="Urease, subunit C, domain 1"/>
    <property type="match status" value="1"/>
</dbReference>
<dbReference type="GO" id="GO:0016810">
    <property type="term" value="F:hydrolase activity, acting on carbon-nitrogen (but not peptide) bonds"/>
    <property type="evidence" value="ECO:0007669"/>
    <property type="project" value="InterPro"/>
</dbReference>
<protein>
    <submittedName>
        <fullName evidence="2">6767_t:CDS:1</fullName>
    </submittedName>
</protein>
<dbReference type="AlphaFoldDB" id="A0A9N8ZXC6"/>
<name>A0A9N8ZXC6_FUNMO</name>
<evidence type="ECO:0000259" key="1">
    <source>
        <dbReference type="Pfam" id="PF07969"/>
    </source>
</evidence>
<dbReference type="InterPro" id="IPR011059">
    <property type="entry name" value="Metal-dep_hydrolase_composite"/>
</dbReference>
<comment type="caution">
    <text evidence="2">The sequence shown here is derived from an EMBL/GenBank/DDBJ whole genome shotgun (WGS) entry which is preliminary data.</text>
</comment>
<dbReference type="Gene3D" id="3.20.20.140">
    <property type="entry name" value="Metal-dependent hydrolases"/>
    <property type="match status" value="1"/>
</dbReference>
<proteinExistence type="predicted"/>
<gene>
    <name evidence="2" type="ORF">FMOSSE_LOCUS4470</name>
</gene>
<dbReference type="PANTHER" id="PTHR22642:SF2">
    <property type="entry name" value="PROTEIN LONG AFTER FAR-RED 3"/>
    <property type="match status" value="1"/>
</dbReference>
<dbReference type="SUPFAM" id="SSF51556">
    <property type="entry name" value="Metallo-dependent hydrolases"/>
    <property type="match status" value="1"/>
</dbReference>
<keyword evidence="3" id="KW-1185">Reference proteome</keyword>
<evidence type="ECO:0000313" key="3">
    <source>
        <dbReference type="Proteomes" id="UP000789375"/>
    </source>
</evidence>